<dbReference type="PANTHER" id="PTHR33393">
    <property type="entry name" value="POLYGLUTAMINE SYNTHESIS ACCESSORY PROTEIN RV0574C-RELATED"/>
    <property type="match status" value="1"/>
</dbReference>
<accession>A0A927CJF6</accession>
<dbReference type="Proteomes" id="UP000632125">
    <property type="component" value="Unassembled WGS sequence"/>
</dbReference>
<protein>
    <submittedName>
        <fullName evidence="3">CapA family protein</fullName>
    </submittedName>
</protein>
<evidence type="ECO:0000256" key="1">
    <source>
        <dbReference type="ARBA" id="ARBA00005662"/>
    </source>
</evidence>
<dbReference type="InterPro" id="IPR029052">
    <property type="entry name" value="Metallo-depent_PP-like"/>
</dbReference>
<dbReference type="RefSeq" id="WP_190859347.1">
    <property type="nucleotide sequence ID" value="NZ_JACXIY010000008.1"/>
</dbReference>
<feature type="domain" description="Capsule synthesis protein CapA" evidence="2">
    <location>
        <begin position="6"/>
        <end position="258"/>
    </location>
</feature>
<dbReference type="Gene3D" id="3.60.21.10">
    <property type="match status" value="1"/>
</dbReference>
<dbReference type="SMART" id="SM00854">
    <property type="entry name" value="PGA_cap"/>
    <property type="match status" value="1"/>
</dbReference>
<evidence type="ECO:0000313" key="3">
    <source>
        <dbReference type="EMBL" id="MBD2868212.1"/>
    </source>
</evidence>
<dbReference type="InterPro" id="IPR019079">
    <property type="entry name" value="Capsule_synth_CapA"/>
</dbReference>
<dbReference type="EMBL" id="JACXIY010000008">
    <property type="protein sequence ID" value="MBD2868212.1"/>
    <property type="molecule type" value="Genomic_DNA"/>
</dbReference>
<dbReference type="PANTHER" id="PTHR33393:SF12">
    <property type="entry name" value="CAPSULE BIOSYNTHESIS PROTEIN CAPA"/>
    <property type="match status" value="1"/>
</dbReference>
<dbReference type="Pfam" id="PF09587">
    <property type="entry name" value="PGA_cap"/>
    <property type="match status" value="1"/>
</dbReference>
<evidence type="ECO:0000259" key="2">
    <source>
        <dbReference type="SMART" id="SM00854"/>
    </source>
</evidence>
<reference evidence="3" key="1">
    <citation type="submission" date="2020-09" db="EMBL/GenBank/DDBJ databases">
        <title>A novel bacterium of genus Paenibacillus, isolated from South China Sea.</title>
        <authorList>
            <person name="Huang H."/>
            <person name="Mo K."/>
            <person name="Hu Y."/>
        </authorList>
    </citation>
    <scope>NUCLEOTIDE SEQUENCE</scope>
    <source>
        <strain evidence="3">IB182493</strain>
    </source>
</reference>
<comment type="caution">
    <text evidence="3">The sequence shown here is derived from an EMBL/GenBank/DDBJ whole genome shotgun (WGS) entry which is preliminary data.</text>
</comment>
<keyword evidence="4" id="KW-1185">Reference proteome</keyword>
<proteinExistence type="inferred from homology"/>
<dbReference type="InterPro" id="IPR052169">
    <property type="entry name" value="CW_Biosynth-Accessory"/>
</dbReference>
<evidence type="ECO:0000313" key="4">
    <source>
        <dbReference type="Proteomes" id="UP000632125"/>
    </source>
</evidence>
<name>A0A927CJF6_9BACL</name>
<gene>
    <name evidence="3" type="ORF">IDH41_06470</name>
</gene>
<comment type="similarity">
    <text evidence="1">Belongs to the CapA family.</text>
</comment>
<sequence>MTTEFKLAAVGDILMMGSLIASAKRPNEAEYDFEPVFQHVAPLLKQADLVIGNLETPLAGPEADYTRRNPRTGFFTLNCPDELAPALKKTGFHVLTTANNHAMDRGASGLTRTLKVLDDNGLKHVGTYASDPGSGNQLIVDVKGVKVGIVSYSKGTNKIPLPAGSPWMVDEVTPATYKKTADHVRRLAREVDVVVACLHIGRECKHTPLKQSRRLVNLLLASGAHIILGNHPHVIQPAFVTKEGRFAIYSLGNFISTRLYRNPATNCGVIVQLTVRKEADGKVKVTEAGYVQTWSTRLKTAGGIKYRILPIRQTLAKPQPGQSAADRLLMRRIWNRTRPLLAAKSRSRL</sequence>
<organism evidence="3 4">
    <name type="scientific">Paenibacillus arenilitoris</name>
    <dbReference type="NCBI Taxonomy" id="2772299"/>
    <lineage>
        <taxon>Bacteria</taxon>
        <taxon>Bacillati</taxon>
        <taxon>Bacillota</taxon>
        <taxon>Bacilli</taxon>
        <taxon>Bacillales</taxon>
        <taxon>Paenibacillaceae</taxon>
        <taxon>Paenibacillus</taxon>
    </lineage>
</organism>
<dbReference type="CDD" id="cd07381">
    <property type="entry name" value="MPP_CapA"/>
    <property type="match status" value="1"/>
</dbReference>
<dbReference type="AlphaFoldDB" id="A0A927CJF6"/>
<dbReference type="SUPFAM" id="SSF56300">
    <property type="entry name" value="Metallo-dependent phosphatases"/>
    <property type="match status" value="1"/>
</dbReference>